<dbReference type="Pfam" id="PF07277">
    <property type="entry name" value="SapC"/>
    <property type="match status" value="1"/>
</dbReference>
<name>H0HYU8_9HYPH</name>
<feature type="region of interest" description="Disordered" evidence="1">
    <location>
        <begin position="1"/>
        <end position="22"/>
    </location>
</feature>
<dbReference type="InterPro" id="IPR010836">
    <property type="entry name" value="SapC"/>
</dbReference>
<dbReference type="PATRIC" id="fig|1107882.3.peg.5212"/>
<keyword evidence="3" id="KW-1185">Reference proteome</keyword>
<dbReference type="OrthoDB" id="9806524at2"/>
<dbReference type="AlphaFoldDB" id="H0HYU8"/>
<feature type="compositionally biased region" description="Low complexity" evidence="1">
    <location>
        <begin position="1"/>
        <end position="18"/>
    </location>
</feature>
<evidence type="ECO:0000256" key="1">
    <source>
        <dbReference type="SAM" id="MobiDB-lite"/>
    </source>
</evidence>
<evidence type="ECO:0000313" key="2">
    <source>
        <dbReference type="EMBL" id="EHK54099.1"/>
    </source>
</evidence>
<organism evidence="2 3">
    <name type="scientific">Mesorhizobium alhagi CCNWXJ12-2</name>
    <dbReference type="NCBI Taxonomy" id="1107882"/>
    <lineage>
        <taxon>Bacteria</taxon>
        <taxon>Pseudomonadati</taxon>
        <taxon>Pseudomonadota</taxon>
        <taxon>Alphaproteobacteria</taxon>
        <taxon>Hyphomicrobiales</taxon>
        <taxon>Phyllobacteriaceae</taxon>
        <taxon>Allomesorhizobium</taxon>
    </lineage>
</organism>
<dbReference type="Proteomes" id="UP000003250">
    <property type="component" value="Unassembled WGS sequence"/>
</dbReference>
<gene>
    <name evidence="2" type="ORF">MAXJ12_26913</name>
</gene>
<dbReference type="RefSeq" id="WP_008838955.1">
    <property type="nucleotide sequence ID" value="NZ_AHAM01000233.1"/>
</dbReference>
<sequence length="271" mass="29122">MADTNGSGTTGAAGKAGAQSPQLPMFYKTPEAVTPNRHGTLSLVIRPDFGFAALAHALPIMASEMPAAMRSYPIVFVGPQKAPVVITGLRQHENLFVEPDGSWSAPHYVPAYVRRYPFVLAEDAQQPGKLTLCIDRESDRIVETGAAPLIGGDNTVTTPLFNGAEPTQATSGALEFCNQYQIGYNATRVMIAKIGALGLFVTRRSTVTLENKEVLNLTDFQVVDEAALNALSDGDFLDLRKSGALALIYCHLASSHSWNALAYQATLRKAR</sequence>
<dbReference type="EMBL" id="AHAM01000233">
    <property type="protein sequence ID" value="EHK54099.1"/>
    <property type="molecule type" value="Genomic_DNA"/>
</dbReference>
<protein>
    <submittedName>
        <fullName evidence="2">SapC family protein</fullName>
    </submittedName>
</protein>
<evidence type="ECO:0000313" key="3">
    <source>
        <dbReference type="Proteomes" id="UP000003250"/>
    </source>
</evidence>
<accession>H0HYU8</accession>
<reference evidence="2 3" key="1">
    <citation type="journal article" date="2012" name="J. Bacteriol.">
        <title>Draft Genome Sequence of Mesorhizobium alhagi CCNWXJ12-2T, a Novel Salt-Resistant Species Isolated from the Desert of Northwestern China.</title>
        <authorList>
            <person name="Zhou M."/>
            <person name="Chen W."/>
            <person name="Chen H."/>
            <person name="Wei G."/>
        </authorList>
    </citation>
    <scope>NUCLEOTIDE SEQUENCE [LARGE SCALE GENOMIC DNA]</scope>
    <source>
        <strain evidence="2 3">CCNWXJ12-2</strain>
    </source>
</reference>
<proteinExistence type="predicted"/>